<protein>
    <submittedName>
        <fullName evidence="2">DUF3307 domain-containing protein</fullName>
    </submittedName>
</protein>
<dbReference type="Proteomes" id="UP000481421">
    <property type="component" value="Unassembled WGS sequence"/>
</dbReference>
<proteinExistence type="predicted"/>
<keyword evidence="3" id="KW-1185">Reference proteome</keyword>
<accession>A0A6B3RQI3</accession>
<reference evidence="2 3" key="1">
    <citation type="submission" date="2020-02" db="EMBL/GenBank/DDBJ databases">
        <title>Rhodobacter algicola sp. nov., isolated from microalga culture.</title>
        <authorList>
            <person name="Park C.-Y."/>
        </authorList>
    </citation>
    <scope>NUCLEOTIDE SEQUENCE [LARGE SCALE GENOMIC DNA]</scope>
    <source>
        <strain evidence="2 3">ETT8</strain>
    </source>
</reference>
<dbReference type="EMBL" id="JAAIKE010000001">
    <property type="protein sequence ID" value="NEX45332.1"/>
    <property type="molecule type" value="Genomic_DNA"/>
</dbReference>
<feature type="transmembrane region" description="Helical" evidence="1">
    <location>
        <begin position="169"/>
        <end position="191"/>
    </location>
</feature>
<keyword evidence="1" id="KW-0472">Membrane</keyword>
<feature type="transmembrane region" description="Helical" evidence="1">
    <location>
        <begin position="84"/>
        <end position="110"/>
    </location>
</feature>
<evidence type="ECO:0000313" key="2">
    <source>
        <dbReference type="EMBL" id="NEX45332.1"/>
    </source>
</evidence>
<comment type="caution">
    <text evidence="2">The sequence shown here is derived from an EMBL/GenBank/DDBJ whole genome shotgun (WGS) entry which is preliminary data.</text>
</comment>
<evidence type="ECO:0000256" key="1">
    <source>
        <dbReference type="SAM" id="Phobius"/>
    </source>
</evidence>
<feature type="transmembrane region" description="Helical" evidence="1">
    <location>
        <begin position="211"/>
        <end position="237"/>
    </location>
</feature>
<dbReference type="InterPro" id="IPR021737">
    <property type="entry name" value="Phage_phiKZ_Orf197"/>
</dbReference>
<name>A0A6B3RQI3_9RHOB</name>
<dbReference type="AlphaFoldDB" id="A0A6B3RQI3"/>
<organism evidence="2 3">
    <name type="scientific">Pseudotabrizicola algicola</name>
    <dbReference type="NCBI Taxonomy" id="2709381"/>
    <lineage>
        <taxon>Bacteria</taxon>
        <taxon>Pseudomonadati</taxon>
        <taxon>Pseudomonadota</taxon>
        <taxon>Alphaproteobacteria</taxon>
        <taxon>Rhodobacterales</taxon>
        <taxon>Paracoccaceae</taxon>
        <taxon>Pseudotabrizicola</taxon>
    </lineage>
</organism>
<gene>
    <name evidence="2" type="ORF">G3572_03890</name>
</gene>
<dbReference type="Pfam" id="PF11750">
    <property type="entry name" value="DUF3307"/>
    <property type="match status" value="1"/>
</dbReference>
<feature type="transmembrane region" description="Helical" evidence="1">
    <location>
        <begin position="122"/>
        <end position="148"/>
    </location>
</feature>
<keyword evidence="1" id="KW-1133">Transmembrane helix</keyword>
<sequence length="247" mass="25161">MAETLVFLILAHVLADFVLQSGRMAQAKAEGHAGWMLAHIGTVGLISALLLGAQSPLALGVMAGVAAVHLGIDAAKVAIGARVSGIMAFVADQAAHLATLVLVATLWPGLWAQGLWADHAPIWMPAAAAVLAGAILSTRAGGFALALLMRPWGDVGLEGLPGGGRIIGLLERGIIFLLILAGEPGGIGFLIAAKSVLRFGAVKEEARLSEYVIIGTLASFGWAILVALGTVMLLSAVPPLGIPDLSP</sequence>
<evidence type="ECO:0000313" key="3">
    <source>
        <dbReference type="Proteomes" id="UP000481421"/>
    </source>
</evidence>
<keyword evidence="1" id="KW-0812">Transmembrane</keyword>
<dbReference type="RefSeq" id="WP_164609336.1">
    <property type="nucleotide sequence ID" value="NZ_JAAIKE010000001.1"/>
</dbReference>